<evidence type="ECO:0000256" key="6">
    <source>
        <dbReference type="SAM" id="MobiDB-lite"/>
    </source>
</evidence>
<feature type="compositionally biased region" description="Polar residues" evidence="6">
    <location>
        <begin position="11"/>
        <end position="34"/>
    </location>
</feature>
<dbReference type="AlphaFoldDB" id="A0AAN6MY56"/>
<feature type="domain" description="Cyclin C-terminal" evidence="8">
    <location>
        <begin position="336"/>
        <end position="451"/>
    </location>
</feature>
<dbReference type="SMART" id="SM01332">
    <property type="entry name" value="Cyclin_C"/>
    <property type="match status" value="1"/>
</dbReference>
<comment type="similarity">
    <text evidence="1">Belongs to the cyclin family. Cyclin AB subfamily.</text>
</comment>
<evidence type="ECO:0000256" key="1">
    <source>
        <dbReference type="ARBA" id="ARBA00006955"/>
    </source>
</evidence>
<dbReference type="EMBL" id="MU853920">
    <property type="protein sequence ID" value="KAK3935514.1"/>
    <property type="molecule type" value="Genomic_DNA"/>
</dbReference>
<name>A0AAN6MY56_9PEZI</name>
<sequence length="465" mass="53142">MTFIFSEEADSNANTRSNASPKSDISASKMTTQVKNPRHFKSQPVLRTEQQPGLRCTQRGHFTNDRDLLITVEENVTEAPYQDALEKLAALLTLTDRLQVNPVAPPVQETAFSQQINIEPRPQHPQVREPAGHYIEQDAVSVITQPDNNWDEDGDNTTAGVRTMLVPKVTHKVQTELEIAERVIEATTTMEQIEEECDTSLMAEYSDEIFNYMRKLETTLAPYPHYMDLQTVISWSMRSALMDWLIQVHNRFGLLPETLFLTVNYIDRFLSVKVVPLSKLELIGTTALFIAAKYEERNCLSVQTIVNLSNGSLTVKEILKAERFMLSMLDFKLSWPGPMSFLRRISKADYYEIETRTLAKYFLEVTIIDERFVSSPPSYIAAGAYCLARIMLRKGDWTAAHTRYAGYTLSQIQPLMSLIFDCYSDQIKHHRAVYDKYQGSQFKHAAVFIQTEINKGFKVFPGQSY</sequence>
<evidence type="ECO:0000256" key="3">
    <source>
        <dbReference type="ARBA" id="ARBA00023127"/>
    </source>
</evidence>
<feature type="region of interest" description="Disordered" evidence="6">
    <location>
        <begin position="1"/>
        <end position="34"/>
    </location>
</feature>
<keyword evidence="4" id="KW-0131">Cell cycle</keyword>
<dbReference type="GO" id="GO:0044772">
    <property type="term" value="P:mitotic cell cycle phase transition"/>
    <property type="evidence" value="ECO:0007669"/>
    <property type="project" value="UniProtKB-ARBA"/>
</dbReference>
<dbReference type="InterPro" id="IPR036915">
    <property type="entry name" value="Cyclin-like_sf"/>
</dbReference>
<proteinExistence type="inferred from homology"/>
<keyword evidence="10" id="KW-1185">Reference proteome</keyword>
<evidence type="ECO:0000259" key="8">
    <source>
        <dbReference type="SMART" id="SM01332"/>
    </source>
</evidence>
<dbReference type="CDD" id="cd20512">
    <property type="entry name" value="CYCLIN_CLBs_yeast_rpt2"/>
    <property type="match status" value="1"/>
</dbReference>
<dbReference type="GO" id="GO:0016538">
    <property type="term" value="F:cyclin-dependent protein serine/threonine kinase regulator activity"/>
    <property type="evidence" value="ECO:0007669"/>
    <property type="project" value="UniProtKB-ARBA"/>
</dbReference>
<dbReference type="InterPro" id="IPR048258">
    <property type="entry name" value="Cyclins_cyclin-box"/>
</dbReference>
<comment type="caution">
    <text evidence="9">The sequence shown here is derived from an EMBL/GenBank/DDBJ whole genome shotgun (WGS) entry which is preliminary data.</text>
</comment>
<feature type="domain" description="Cyclin-like" evidence="7">
    <location>
        <begin position="243"/>
        <end position="327"/>
    </location>
</feature>
<evidence type="ECO:0000313" key="10">
    <source>
        <dbReference type="Proteomes" id="UP001303473"/>
    </source>
</evidence>
<protein>
    <submittedName>
        <fullName evidence="9">Cyclin-like protein</fullName>
    </submittedName>
</protein>
<accession>A0AAN6MY56</accession>
<evidence type="ECO:0000256" key="5">
    <source>
        <dbReference type="RuleBase" id="RU000383"/>
    </source>
</evidence>
<feature type="domain" description="Cyclin-like" evidence="7">
    <location>
        <begin position="340"/>
        <end position="421"/>
    </location>
</feature>
<gene>
    <name evidence="9" type="ORF">QBC46DRAFT_271567</name>
</gene>
<dbReference type="InterPro" id="IPR013763">
    <property type="entry name" value="Cyclin-like_dom"/>
</dbReference>
<organism evidence="9 10">
    <name type="scientific">Diplogelasinospora grovesii</name>
    <dbReference type="NCBI Taxonomy" id="303347"/>
    <lineage>
        <taxon>Eukaryota</taxon>
        <taxon>Fungi</taxon>
        <taxon>Dikarya</taxon>
        <taxon>Ascomycota</taxon>
        <taxon>Pezizomycotina</taxon>
        <taxon>Sordariomycetes</taxon>
        <taxon>Sordariomycetidae</taxon>
        <taxon>Sordariales</taxon>
        <taxon>Diplogelasinosporaceae</taxon>
        <taxon>Diplogelasinospora</taxon>
    </lineage>
</organism>
<dbReference type="Proteomes" id="UP001303473">
    <property type="component" value="Unassembled WGS sequence"/>
</dbReference>
<dbReference type="InterPro" id="IPR004367">
    <property type="entry name" value="Cyclin_C-dom"/>
</dbReference>
<dbReference type="PROSITE" id="PS00292">
    <property type="entry name" value="CYCLINS"/>
    <property type="match status" value="1"/>
</dbReference>
<dbReference type="SUPFAM" id="SSF47954">
    <property type="entry name" value="Cyclin-like"/>
    <property type="match status" value="2"/>
</dbReference>
<keyword evidence="2" id="KW-0132">Cell division</keyword>
<dbReference type="InterPro" id="IPR006671">
    <property type="entry name" value="Cyclin_N"/>
</dbReference>
<dbReference type="InterPro" id="IPR039361">
    <property type="entry name" value="Cyclin"/>
</dbReference>
<evidence type="ECO:0000256" key="2">
    <source>
        <dbReference type="ARBA" id="ARBA00022618"/>
    </source>
</evidence>
<evidence type="ECO:0000259" key="7">
    <source>
        <dbReference type="SMART" id="SM00385"/>
    </source>
</evidence>
<evidence type="ECO:0000256" key="4">
    <source>
        <dbReference type="ARBA" id="ARBA00023306"/>
    </source>
</evidence>
<dbReference type="Gene3D" id="1.10.472.10">
    <property type="entry name" value="Cyclin-like"/>
    <property type="match status" value="2"/>
</dbReference>
<keyword evidence="3 5" id="KW-0195">Cyclin</keyword>
<dbReference type="GO" id="GO:0051301">
    <property type="term" value="P:cell division"/>
    <property type="evidence" value="ECO:0007669"/>
    <property type="project" value="UniProtKB-KW"/>
</dbReference>
<dbReference type="SMART" id="SM00385">
    <property type="entry name" value="CYCLIN"/>
    <property type="match status" value="2"/>
</dbReference>
<reference evidence="10" key="1">
    <citation type="journal article" date="2023" name="Mol. Phylogenet. Evol.">
        <title>Genome-scale phylogeny and comparative genomics of the fungal order Sordariales.</title>
        <authorList>
            <person name="Hensen N."/>
            <person name="Bonometti L."/>
            <person name="Westerberg I."/>
            <person name="Brannstrom I.O."/>
            <person name="Guillou S."/>
            <person name="Cros-Aarteil S."/>
            <person name="Calhoun S."/>
            <person name="Haridas S."/>
            <person name="Kuo A."/>
            <person name="Mondo S."/>
            <person name="Pangilinan J."/>
            <person name="Riley R."/>
            <person name="LaButti K."/>
            <person name="Andreopoulos B."/>
            <person name="Lipzen A."/>
            <person name="Chen C."/>
            <person name="Yan M."/>
            <person name="Daum C."/>
            <person name="Ng V."/>
            <person name="Clum A."/>
            <person name="Steindorff A."/>
            <person name="Ohm R.A."/>
            <person name="Martin F."/>
            <person name="Silar P."/>
            <person name="Natvig D.O."/>
            <person name="Lalanne C."/>
            <person name="Gautier V."/>
            <person name="Ament-Velasquez S.L."/>
            <person name="Kruys A."/>
            <person name="Hutchinson M.I."/>
            <person name="Powell A.J."/>
            <person name="Barry K."/>
            <person name="Miller A.N."/>
            <person name="Grigoriev I.V."/>
            <person name="Debuchy R."/>
            <person name="Gladieux P."/>
            <person name="Hiltunen Thoren M."/>
            <person name="Johannesson H."/>
        </authorList>
    </citation>
    <scope>NUCLEOTIDE SEQUENCE [LARGE SCALE GENOMIC DNA]</scope>
    <source>
        <strain evidence="10">CBS 340.73</strain>
    </source>
</reference>
<evidence type="ECO:0000313" key="9">
    <source>
        <dbReference type="EMBL" id="KAK3935514.1"/>
    </source>
</evidence>
<dbReference type="FunFam" id="1.10.472.10:FF:000005">
    <property type="entry name" value="G2/mitotic-specific cyclin B"/>
    <property type="match status" value="1"/>
</dbReference>
<dbReference type="Pfam" id="PF02984">
    <property type="entry name" value="Cyclin_C"/>
    <property type="match status" value="1"/>
</dbReference>
<dbReference type="Pfam" id="PF00134">
    <property type="entry name" value="Cyclin_N"/>
    <property type="match status" value="1"/>
</dbReference>
<dbReference type="PANTHER" id="PTHR10177">
    <property type="entry name" value="CYCLINS"/>
    <property type="match status" value="1"/>
</dbReference>